<evidence type="ECO:0000313" key="2">
    <source>
        <dbReference type="EMBL" id="KUI65896.1"/>
    </source>
</evidence>
<dbReference type="OrthoDB" id="4364733at2759"/>
<dbReference type="Proteomes" id="UP000078559">
    <property type="component" value="Chromosome 2"/>
</dbReference>
<evidence type="ECO:0000256" key="1">
    <source>
        <dbReference type="SAM" id="MobiDB-lite"/>
    </source>
</evidence>
<organism evidence="2 3">
    <name type="scientific">Cytospora mali</name>
    <name type="common">Apple Valsa canker fungus</name>
    <name type="synonym">Valsa mali</name>
    <dbReference type="NCBI Taxonomy" id="578113"/>
    <lineage>
        <taxon>Eukaryota</taxon>
        <taxon>Fungi</taxon>
        <taxon>Dikarya</taxon>
        <taxon>Ascomycota</taxon>
        <taxon>Pezizomycotina</taxon>
        <taxon>Sordariomycetes</taxon>
        <taxon>Sordariomycetidae</taxon>
        <taxon>Diaporthales</taxon>
        <taxon>Cytosporaceae</taxon>
        <taxon>Cytospora</taxon>
    </lineage>
</organism>
<feature type="region of interest" description="Disordered" evidence="1">
    <location>
        <begin position="1"/>
        <end position="86"/>
    </location>
</feature>
<gene>
    <name evidence="2" type="ORF">VM1G_02372</name>
</gene>
<keyword evidence="3" id="KW-1185">Reference proteome</keyword>
<name>A0A194VNZ1_CYTMA</name>
<reference evidence="2" key="1">
    <citation type="submission" date="2014-12" db="EMBL/GenBank/DDBJ databases">
        <title>Genome Sequence of Valsa Canker Pathogens Uncovers a Specific Adaption of Colonization on Woody Bark.</title>
        <authorList>
            <person name="Yin Z."/>
            <person name="Liu H."/>
            <person name="Gao X."/>
            <person name="Li Z."/>
            <person name="Song N."/>
            <person name="Ke X."/>
            <person name="Dai Q."/>
            <person name="Wu Y."/>
            <person name="Sun Y."/>
            <person name="Xu J.-R."/>
            <person name="Kang Z.K."/>
            <person name="Wang L."/>
            <person name="Huang L."/>
        </authorList>
    </citation>
    <scope>NUCLEOTIDE SEQUENCE [LARGE SCALE GENOMIC DNA]</scope>
    <source>
        <strain evidence="2">03-8</strain>
    </source>
</reference>
<evidence type="ECO:0000313" key="3">
    <source>
        <dbReference type="Proteomes" id="UP000078559"/>
    </source>
</evidence>
<proteinExistence type="predicted"/>
<accession>A0A194VNZ1</accession>
<dbReference type="EMBL" id="CM003099">
    <property type="protein sequence ID" value="KUI65896.1"/>
    <property type="molecule type" value="Genomic_DNA"/>
</dbReference>
<feature type="region of interest" description="Disordered" evidence="1">
    <location>
        <begin position="118"/>
        <end position="140"/>
    </location>
</feature>
<protein>
    <submittedName>
        <fullName evidence="2">Uncharacterized protein</fullName>
    </submittedName>
</protein>
<dbReference type="AlphaFoldDB" id="A0A194VNZ1"/>
<sequence>MDDPFAMNLIQRGDRTILDTSSRQGAAMPSRHGAQSNAWMPSVQDPVQPGSSRLPAPASLPTPKRRTTVPKPAPPATPGASPDHTLTQMISGLDAKVLRDLIIKLAPSDPLLARAVEEAHREQATTPSQHPSALEQPRRSTRPAIPLSKMQPVINFDAYSKSAWHALNDRKVLGLSGSHQYDAAGDVYDRICGCISAIGEKTRDDSPLGTKQSAIETLRKIAKTIILGEETVGHEVRKELQCDSDIADIIIRILESMTPEERIRTGKKADDKGTLISKFEWVLDEAEGYCLEGLNGLDRALDMMETGLSSPRVAQGSSSAPIDLTC</sequence>